<feature type="compositionally biased region" description="Low complexity" evidence="1">
    <location>
        <begin position="94"/>
        <end position="107"/>
    </location>
</feature>
<feature type="compositionally biased region" description="Polar residues" evidence="1">
    <location>
        <begin position="1"/>
        <end position="10"/>
    </location>
</feature>
<evidence type="ECO:0000256" key="1">
    <source>
        <dbReference type="SAM" id="MobiDB-lite"/>
    </source>
</evidence>
<reference evidence="2" key="1">
    <citation type="submission" date="2015-11" db="EMBL/GenBank/DDBJ databases">
        <title>De novo transcriptome assembly of four potential Pierce s Disease insect vectors from Arizona vineyards.</title>
        <authorList>
            <person name="Tassone E.E."/>
        </authorList>
    </citation>
    <scope>NUCLEOTIDE SEQUENCE</scope>
</reference>
<protein>
    <submittedName>
        <fullName evidence="2">Uncharacterized protein</fullName>
    </submittedName>
</protein>
<feature type="region of interest" description="Disordered" evidence="1">
    <location>
        <begin position="1"/>
        <end position="136"/>
    </location>
</feature>
<name>A0A1B6ID63_9HEMI</name>
<sequence>FLTLRPSTPLKQLAAGTGQHPLASTGKPSQAVHTPHIKSNTQTQARPTATSTFIDKVQQNTKPTLSLEERKKLADKLKKNIQEKAENRSKSLVKKTNSSSSRSSQLSLDDDMVEDPLEMQTEFQTVQGNFRPVSSS</sequence>
<feature type="compositionally biased region" description="Polar residues" evidence="1">
    <location>
        <begin position="26"/>
        <end position="64"/>
    </location>
</feature>
<feature type="compositionally biased region" description="Basic and acidic residues" evidence="1">
    <location>
        <begin position="67"/>
        <end position="89"/>
    </location>
</feature>
<dbReference type="EMBL" id="GECU01022883">
    <property type="protein sequence ID" value="JAS84823.1"/>
    <property type="molecule type" value="Transcribed_RNA"/>
</dbReference>
<evidence type="ECO:0000313" key="2">
    <source>
        <dbReference type="EMBL" id="JAS84823.1"/>
    </source>
</evidence>
<organism evidence="2">
    <name type="scientific">Homalodisca liturata</name>
    <dbReference type="NCBI Taxonomy" id="320908"/>
    <lineage>
        <taxon>Eukaryota</taxon>
        <taxon>Metazoa</taxon>
        <taxon>Ecdysozoa</taxon>
        <taxon>Arthropoda</taxon>
        <taxon>Hexapoda</taxon>
        <taxon>Insecta</taxon>
        <taxon>Pterygota</taxon>
        <taxon>Neoptera</taxon>
        <taxon>Paraneoptera</taxon>
        <taxon>Hemiptera</taxon>
        <taxon>Auchenorrhyncha</taxon>
        <taxon>Membracoidea</taxon>
        <taxon>Cicadellidae</taxon>
        <taxon>Cicadellinae</taxon>
        <taxon>Proconiini</taxon>
        <taxon>Homalodisca</taxon>
    </lineage>
</organism>
<accession>A0A1B6ID63</accession>
<feature type="compositionally biased region" description="Polar residues" evidence="1">
    <location>
        <begin position="121"/>
        <end position="136"/>
    </location>
</feature>
<gene>
    <name evidence="2" type="ORF">g.56379</name>
</gene>
<feature type="compositionally biased region" description="Acidic residues" evidence="1">
    <location>
        <begin position="108"/>
        <end position="117"/>
    </location>
</feature>
<proteinExistence type="predicted"/>
<feature type="non-terminal residue" evidence="2">
    <location>
        <position position="1"/>
    </location>
</feature>
<dbReference type="AlphaFoldDB" id="A0A1B6ID63"/>